<dbReference type="AlphaFoldDB" id="S0FLJ1"/>
<evidence type="ECO:0000256" key="1">
    <source>
        <dbReference type="ARBA" id="ARBA00022598"/>
    </source>
</evidence>
<dbReference type="InterPro" id="IPR052032">
    <property type="entry name" value="ATP-dep_AA_Ligase"/>
</dbReference>
<dbReference type="Pfam" id="PF13535">
    <property type="entry name" value="ATP-grasp_4"/>
    <property type="match status" value="1"/>
</dbReference>
<keyword evidence="7" id="KW-1185">Reference proteome</keyword>
<gene>
    <name evidence="6" type="ORF">CTER_1303</name>
</gene>
<organism evidence="6 7">
    <name type="scientific">Ruminiclostridium cellobioparum subsp. termitidis CT1112</name>
    <dbReference type="NCBI Taxonomy" id="1195236"/>
    <lineage>
        <taxon>Bacteria</taxon>
        <taxon>Bacillati</taxon>
        <taxon>Bacillota</taxon>
        <taxon>Clostridia</taxon>
        <taxon>Eubacteriales</taxon>
        <taxon>Oscillospiraceae</taxon>
        <taxon>Ruminiclostridium</taxon>
    </lineage>
</organism>
<dbReference type="PROSITE" id="PS00867">
    <property type="entry name" value="CPSASE_2"/>
    <property type="match status" value="1"/>
</dbReference>
<dbReference type="Gene3D" id="3.40.50.20">
    <property type="match status" value="1"/>
</dbReference>
<comment type="caution">
    <text evidence="6">The sequence shown here is derived from an EMBL/GenBank/DDBJ whole genome shotgun (WGS) entry which is preliminary data.</text>
</comment>
<dbReference type="SUPFAM" id="SSF56059">
    <property type="entry name" value="Glutathione synthetase ATP-binding domain-like"/>
    <property type="match status" value="1"/>
</dbReference>
<dbReference type="InterPro" id="IPR005479">
    <property type="entry name" value="CPAse_ATP-bd"/>
</dbReference>
<sequence>MEEKVVIFVQSGGGKSVKTIPLQLAKDMGYKVAVAEKNFKNEYGLADYSISVDTENIDLLITEVVDFSTKHNVIGILTFTEFAVEQTALLAQILGLPGLSVKAARIARNKYLTRVLLEKHGIDQNKFMCTNDLYGSKEKIEREIGYPVIIKPLKFAGSCAVTKVESPEEFESFVNKVKADRKLAPMNVWSEDNLSELWLCEEYLEGYEISVECIVDKEKKYIAAIHDKMAPMKQPPFLEEYFVTPSPRITAELEEKIISMTGNILDCMDYDFGLAHVEFRITEDGPRLIEVNARLGGILVGKSVENSTGVNMFESLIKLATGQEVSVSVNTRVPTAFGVVYARAGVVAGVEGMEEAEKMQGIKLLEQWIKPGDTVMATEVGYGTVVLAEAESSEKAYEIVDSAIKSIRYY</sequence>
<keyword evidence="3 4" id="KW-0067">ATP-binding</keyword>
<dbReference type="GO" id="GO:0016874">
    <property type="term" value="F:ligase activity"/>
    <property type="evidence" value="ECO:0007669"/>
    <property type="project" value="UniProtKB-KW"/>
</dbReference>
<dbReference type="STRING" id="1195236.CTER_1303"/>
<accession>S0FLJ1</accession>
<keyword evidence="1" id="KW-0436">Ligase</keyword>
<dbReference type="GO" id="GO:0046872">
    <property type="term" value="F:metal ion binding"/>
    <property type="evidence" value="ECO:0007669"/>
    <property type="project" value="InterPro"/>
</dbReference>
<evidence type="ECO:0000313" key="7">
    <source>
        <dbReference type="Proteomes" id="UP000014155"/>
    </source>
</evidence>
<dbReference type="RefSeq" id="WP_004625037.1">
    <property type="nucleotide sequence ID" value="NZ_AORV01000026.1"/>
</dbReference>
<proteinExistence type="predicted"/>
<evidence type="ECO:0000313" key="6">
    <source>
        <dbReference type="EMBL" id="EMS72772.1"/>
    </source>
</evidence>
<dbReference type="InterPro" id="IPR041472">
    <property type="entry name" value="BL00235/CARNS1_N"/>
</dbReference>
<dbReference type="eggNOG" id="COG0151">
    <property type="taxonomic scope" value="Bacteria"/>
</dbReference>
<evidence type="ECO:0000256" key="3">
    <source>
        <dbReference type="ARBA" id="ARBA00022840"/>
    </source>
</evidence>
<protein>
    <submittedName>
        <fullName evidence="6">Biotin carboxylase</fullName>
    </submittedName>
</protein>
<keyword evidence="2 4" id="KW-0547">Nucleotide-binding</keyword>
<reference evidence="6 7" key="1">
    <citation type="journal article" date="2013" name="Genome Announc.">
        <title>Draft Genome Sequence of the Cellulolytic, Mesophilic, Anaerobic Bacterium Clostridium termitidis Strain CT1112 (DSM 5398).</title>
        <authorList>
            <person name="Lal S."/>
            <person name="Ramachandran U."/>
            <person name="Zhang X."/>
            <person name="Munir R."/>
            <person name="Sparling R."/>
            <person name="Levin D.B."/>
        </authorList>
    </citation>
    <scope>NUCLEOTIDE SEQUENCE [LARGE SCALE GENOMIC DNA]</scope>
    <source>
        <strain evidence="6 7">CT1112</strain>
    </source>
</reference>
<dbReference type="InterPro" id="IPR040570">
    <property type="entry name" value="LAL_C2"/>
</dbReference>
<dbReference type="Proteomes" id="UP000014155">
    <property type="component" value="Unassembled WGS sequence"/>
</dbReference>
<dbReference type="Gene3D" id="3.30.470.20">
    <property type="entry name" value="ATP-grasp fold, B domain"/>
    <property type="match status" value="1"/>
</dbReference>
<feature type="domain" description="ATP-grasp" evidence="5">
    <location>
        <begin position="114"/>
        <end position="321"/>
    </location>
</feature>
<name>S0FLJ1_RUMCE</name>
<evidence type="ECO:0000259" key="5">
    <source>
        <dbReference type="PROSITE" id="PS50975"/>
    </source>
</evidence>
<dbReference type="Pfam" id="PF18130">
    <property type="entry name" value="ATPgrasp_N"/>
    <property type="match status" value="1"/>
</dbReference>
<evidence type="ECO:0000256" key="4">
    <source>
        <dbReference type="PROSITE-ProRule" id="PRU00409"/>
    </source>
</evidence>
<evidence type="ECO:0000256" key="2">
    <source>
        <dbReference type="ARBA" id="ARBA00022741"/>
    </source>
</evidence>
<dbReference type="PANTHER" id="PTHR43585">
    <property type="entry name" value="FUMIPYRROLE BIOSYNTHESIS PROTEIN C"/>
    <property type="match status" value="1"/>
</dbReference>
<dbReference type="GO" id="GO:0005524">
    <property type="term" value="F:ATP binding"/>
    <property type="evidence" value="ECO:0007669"/>
    <property type="project" value="UniProtKB-UniRule"/>
</dbReference>
<dbReference type="PROSITE" id="PS50975">
    <property type="entry name" value="ATP_GRASP"/>
    <property type="match status" value="1"/>
</dbReference>
<dbReference type="Pfam" id="PF18603">
    <property type="entry name" value="LAL_C2"/>
    <property type="match status" value="1"/>
</dbReference>
<dbReference type="InterPro" id="IPR011761">
    <property type="entry name" value="ATP-grasp"/>
</dbReference>
<dbReference type="PANTHER" id="PTHR43585:SF2">
    <property type="entry name" value="ATP-GRASP ENZYME FSQD"/>
    <property type="match status" value="1"/>
</dbReference>
<dbReference type="PATRIC" id="fig|1195236.3.peg.1620"/>
<dbReference type="EMBL" id="AORV01000026">
    <property type="protein sequence ID" value="EMS72772.1"/>
    <property type="molecule type" value="Genomic_DNA"/>
</dbReference>